<sequence>MSVQNKVQEEVTIRFAGDSGDGMQLTGSLFTNTTALEGNDLRTLPEFPAEIRAPAGTVPGVSSFQLHFGSKEILTPGDKCDVLVVMNAAALKANLSLLGSGGIIIANTSGFDKRNLNLAKYETEVSPLEDDSLADYNVLEVDITKITKESLSDSPLGYKEVERCKNMFVLGLLYWMYNRPLQSTITFLKKKFKDKQGIANANIKVLKEGYHYGETTEVFSSRYTVKEASLKPGTYRNITGTDATVLGLVSAAHQSRLPLFFGSYPITPASDILHGLSKQKHFGVYTFQAEDEIAAVSSAIGAAFGGSLGVTSSSGPGIALKGEAIGLAVMLELPLVILNIQRAGPSTGMPTKTEQADLMQAMYGRNGESPIAIVAPRSPADCFESVFEACRIALEHMIPVMYLSDGYLANGSEPWKFPETKDLPEIEVKFEPARTNNGPENGETDKFLPYVRDKRFVRSWSIPGTGGLEHRVGGLEKEDETGDISYDPDNHEKMVKMREAKRDKIAGFIPLQEIDNGVENGETVIVGWGSTYGSIRTAVHELRQEGMDVSHIHIRYLSPFPRNLEKLLKGYDTVLVPEINNGQLVRLLRSELMIRAKGINKIKGRPFGVEELKKEIKNGIGSSVA</sequence>
<dbReference type="STRING" id="1194090.SAMN05443144_12068"/>
<feature type="domain" description="Pyruvate:ferredoxin oxidoreductase core" evidence="4">
    <location>
        <begin position="522"/>
        <end position="609"/>
    </location>
</feature>
<evidence type="ECO:0000259" key="3">
    <source>
        <dbReference type="Pfam" id="PF01855"/>
    </source>
</evidence>
<protein>
    <submittedName>
        <fullName evidence="5">2-oxoglutarate ferredoxin oxidoreductase subunit alpha</fullName>
    </submittedName>
</protein>
<keyword evidence="6" id="KW-1185">Reference proteome</keyword>
<dbReference type="InterPro" id="IPR019752">
    <property type="entry name" value="Pyrv/ketoisovalerate_OxRed_cat"/>
</dbReference>
<dbReference type="InterPro" id="IPR002869">
    <property type="entry name" value="Pyrv_flavodox_OxRed_cen"/>
</dbReference>
<dbReference type="NCBIfam" id="TIGR03710">
    <property type="entry name" value="OAFO_sf"/>
    <property type="match status" value="1"/>
</dbReference>
<evidence type="ECO:0000259" key="2">
    <source>
        <dbReference type="Pfam" id="PF01558"/>
    </source>
</evidence>
<evidence type="ECO:0000256" key="1">
    <source>
        <dbReference type="ARBA" id="ARBA00023002"/>
    </source>
</evidence>
<name>A0A1M5HK93_9BACT</name>
<evidence type="ECO:0000313" key="5">
    <source>
        <dbReference type="EMBL" id="SHG16374.1"/>
    </source>
</evidence>
<keyword evidence="1" id="KW-0560">Oxidoreductase</keyword>
<organism evidence="5 6">
    <name type="scientific">Fodinibius roseus</name>
    <dbReference type="NCBI Taxonomy" id="1194090"/>
    <lineage>
        <taxon>Bacteria</taxon>
        <taxon>Pseudomonadati</taxon>
        <taxon>Balneolota</taxon>
        <taxon>Balneolia</taxon>
        <taxon>Balneolales</taxon>
        <taxon>Balneolaceae</taxon>
        <taxon>Fodinibius</taxon>
    </lineage>
</organism>
<dbReference type="SUPFAM" id="SSF52518">
    <property type="entry name" value="Thiamin diphosphate-binding fold (THDP-binding)"/>
    <property type="match status" value="1"/>
</dbReference>
<dbReference type="InterPro" id="IPR050722">
    <property type="entry name" value="Pyruvate:ferred/Flavod_OxRd"/>
</dbReference>
<feature type="domain" description="Pyruvate flavodoxin/ferredoxin oxidoreductase pyrimidine binding" evidence="3">
    <location>
        <begin position="260"/>
        <end position="459"/>
    </location>
</feature>
<dbReference type="SUPFAM" id="SSF53323">
    <property type="entry name" value="Pyruvate-ferredoxin oxidoreductase, PFOR, domain III"/>
    <property type="match status" value="1"/>
</dbReference>
<dbReference type="Proteomes" id="UP000184041">
    <property type="component" value="Unassembled WGS sequence"/>
</dbReference>
<dbReference type="AlphaFoldDB" id="A0A1M5HK93"/>
<dbReference type="InterPro" id="IPR002880">
    <property type="entry name" value="Pyrv_Fd/Flavodoxin_OxRdtase_N"/>
</dbReference>
<dbReference type="InterPro" id="IPR022367">
    <property type="entry name" value="2-oxoacid/accept_OxRdtase_asu"/>
</dbReference>
<dbReference type="FunFam" id="3.40.50.970:FF:000022">
    <property type="entry name" value="2-oxoglutarate ferredoxin oxidoreductase alpha subunit"/>
    <property type="match status" value="1"/>
</dbReference>
<dbReference type="Pfam" id="PF01855">
    <property type="entry name" value="POR_N"/>
    <property type="match status" value="1"/>
</dbReference>
<reference evidence="5 6" key="1">
    <citation type="submission" date="2016-11" db="EMBL/GenBank/DDBJ databases">
        <authorList>
            <person name="Jaros S."/>
            <person name="Januszkiewicz K."/>
            <person name="Wedrychowicz H."/>
        </authorList>
    </citation>
    <scope>NUCLEOTIDE SEQUENCE [LARGE SCALE GENOMIC DNA]</scope>
    <source>
        <strain evidence="5 6">DSM 21986</strain>
    </source>
</reference>
<dbReference type="Pfam" id="PF17147">
    <property type="entry name" value="PFOR_II"/>
    <property type="match status" value="1"/>
</dbReference>
<dbReference type="RefSeq" id="WP_073066978.1">
    <property type="nucleotide sequence ID" value="NZ_FQUS01000020.1"/>
</dbReference>
<evidence type="ECO:0000259" key="4">
    <source>
        <dbReference type="Pfam" id="PF17147"/>
    </source>
</evidence>
<dbReference type="SUPFAM" id="SSF52922">
    <property type="entry name" value="TK C-terminal domain-like"/>
    <property type="match status" value="1"/>
</dbReference>
<dbReference type="Gene3D" id="3.40.920.10">
    <property type="entry name" value="Pyruvate-ferredoxin oxidoreductase, PFOR, domain III"/>
    <property type="match status" value="1"/>
</dbReference>
<dbReference type="GO" id="GO:0016903">
    <property type="term" value="F:oxidoreductase activity, acting on the aldehyde or oxo group of donors"/>
    <property type="evidence" value="ECO:0007669"/>
    <property type="project" value="InterPro"/>
</dbReference>
<dbReference type="InterPro" id="IPR029061">
    <property type="entry name" value="THDP-binding"/>
</dbReference>
<gene>
    <name evidence="5" type="ORF">SAMN05443144_12068</name>
</gene>
<dbReference type="GO" id="GO:0006979">
    <property type="term" value="P:response to oxidative stress"/>
    <property type="evidence" value="ECO:0007669"/>
    <property type="project" value="TreeGrafter"/>
</dbReference>
<feature type="domain" description="Pyruvate/ketoisovalerate oxidoreductase catalytic" evidence="2">
    <location>
        <begin position="20"/>
        <end position="210"/>
    </location>
</feature>
<dbReference type="Gene3D" id="3.40.50.970">
    <property type="match status" value="1"/>
</dbReference>
<accession>A0A1M5HK93</accession>
<dbReference type="PANTHER" id="PTHR32154">
    <property type="entry name" value="PYRUVATE-FLAVODOXIN OXIDOREDUCTASE-RELATED"/>
    <property type="match status" value="1"/>
</dbReference>
<dbReference type="EMBL" id="FQUS01000020">
    <property type="protein sequence ID" value="SHG16374.1"/>
    <property type="molecule type" value="Genomic_DNA"/>
</dbReference>
<dbReference type="Gene3D" id="3.40.50.920">
    <property type="match status" value="1"/>
</dbReference>
<proteinExistence type="predicted"/>
<dbReference type="InterPro" id="IPR033412">
    <property type="entry name" value="PFOR_II"/>
</dbReference>
<dbReference type="InterPro" id="IPR009014">
    <property type="entry name" value="Transketo_C/PFOR_II"/>
</dbReference>
<dbReference type="Pfam" id="PF01558">
    <property type="entry name" value="POR"/>
    <property type="match status" value="1"/>
</dbReference>
<dbReference type="OrthoDB" id="9794954at2"/>
<evidence type="ECO:0000313" key="6">
    <source>
        <dbReference type="Proteomes" id="UP000184041"/>
    </source>
</evidence>
<dbReference type="PANTHER" id="PTHR32154:SF20">
    <property type="entry name" value="2-OXOGLUTARATE OXIDOREDUCTASE SUBUNIT KORA"/>
    <property type="match status" value="1"/>
</dbReference>
<dbReference type="CDD" id="cd07034">
    <property type="entry name" value="TPP_PYR_PFOR_IOR-alpha_like"/>
    <property type="match status" value="1"/>
</dbReference>